<proteinExistence type="predicted"/>
<organism evidence="2 3">
    <name type="scientific">Rhizorhabdus histidinilytica</name>
    <dbReference type="NCBI Taxonomy" id="439228"/>
    <lineage>
        <taxon>Bacteria</taxon>
        <taxon>Pseudomonadati</taxon>
        <taxon>Pseudomonadota</taxon>
        <taxon>Alphaproteobacteria</taxon>
        <taxon>Sphingomonadales</taxon>
        <taxon>Sphingomonadaceae</taxon>
        <taxon>Rhizorhabdus</taxon>
    </lineage>
</organism>
<evidence type="ECO:0000313" key="3">
    <source>
        <dbReference type="Proteomes" id="UP000189818"/>
    </source>
</evidence>
<feature type="region of interest" description="Disordered" evidence="1">
    <location>
        <begin position="1"/>
        <end position="22"/>
    </location>
</feature>
<dbReference type="EMBL" id="FUYM01000001">
    <property type="protein sequence ID" value="SKB29092.1"/>
    <property type="molecule type" value="Genomic_DNA"/>
</dbReference>
<dbReference type="Proteomes" id="UP000189818">
    <property type="component" value="Unassembled WGS sequence"/>
</dbReference>
<gene>
    <name evidence="2" type="ORF">SAMN06295920_101496</name>
</gene>
<evidence type="ECO:0000313" key="2">
    <source>
        <dbReference type="EMBL" id="SKB29092.1"/>
    </source>
</evidence>
<evidence type="ECO:0000256" key="1">
    <source>
        <dbReference type="SAM" id="MobiDB-lite"/>
    </source>
</evidence>
<sequence length="42" mass="4840">MSLTSQMAFEKTTDMDAGLQPLAEVYPERLPCRQSRGWHDDQ</sequence>
<dbReference type="AlphaFoldDB" id="A0A1T5A265"/>
<dbReference type="STRING" id="439228.SAMN06295920_101496"/>
<reference evidence="3" key="1">
    <citation type="submission" date="2017-02" db="EMBL/GenBank/DDBJ databases">
        <authorList>
            <person name="Varghese N."/>
            <person name="Submissions S."/>
        </authorList>
    </citation>
    <scope>NUCLEOTIDE SEQUENCE [LARGE SCALE GENOMIC DNA]</scope>
    <source>
        <strain evidence="3">UM2</strain>
    </source>
</reference>
<keyword evidence="3" id="KW-1185">Reference proteome</keyword>
<protein>
    <submittedName>
        <fullName evidence="2">Uncharacterized protein</fullName>
    </submittedName>
</protein>
<name>A0A1T5A265_9SPHN</name>
<accession>A0A1T5A265</accession>